<dbReference type="GO" id="GO:0016746">
    <property type="term" value="F:acyltransferase activity"/>
    <property type="evidence" value="ECO:0007669"/>
    <property type="project" value="UniProtKB-KW"/>
</dbReference>
<keyword evidence="17" id="KW-1185">Reference proteome</keyword>
<dbReference type="FunFam" id="2.40.440.10:FF:000005">
    <property type="entry name" value="L,D-transpeptidase 2"/>
    <property type="match status" value="1"/>
</dbReference>
<evidence type="ECO:0000256" key="7">
    <source>
        <dbReference type="ARBA" id="ARBA00023136"/>
    </source>
</evidence>
<dbReference type="PANTHER" id="PTHR30582">
    <property type="entry name" value="L,D-TRANSPEPTIDASE"/>
    <property type="match status" value="1"/>
</dbReference>
<name>A0A1G9FC66_ACTMZ</name>
<proteinExistence type="predicted"/>
<evidence type="ECO:0000256" key="5">
    <source>
        <dbReference type="ARBA" id="ARBA00022960"/>
    </source>
</evidence>
<dbReference type="CDD" id="cd16913">
    <property type="entry name" value="YkuD_like"/>
    <property type="match status" value="1"/>
</dbReference>
<accession>A0A1G9FC66</accession>
<evidence type="ECO:0000256" key="14">
    <source>
        <dbReference type="SAM" id="MobiDB-lite"/>
    </source>
</evidence>
<dbReference type="Pfam" id="PF03734">
    <property type="entry name" value="YkuD"/>
    <property type="match status" value="1"/>
</dbReference>
<keyword evidence="9" id="KW-0449">Lipoprotein</keyword>
<organism evidence="16 17">
    <name type="scientific">Actinopolyspora mzabensis</name>
    <dbReference type="NCBI Taxonomy" id="995066"/>
    <lineage>
        <taxon>Bacteria</taxon>
        <taxon>Bacillati</taxon>
        <taxon>Actinomycetota</taxon>
        <taxon>Actinomycetes</taxon>
        <taxon>Actinopolysporales</taxon>
        <taxon>Actinopolysporaceae</taxon>
        <taxon>Actinopolyspora</taxon>
    </lineage>
</organism>
<evidence type="ECO:0000256" key="11">
    <source>
        <dbReference type="ARBA" id="ARBA00023316"/>
    </source>
</evidence>
<evidence type="ECO:0000259" key="15">
    <source>
        <dbReference type="PROSITE" id="PS52029"/>
    </source>
</evidence>
<dbReference type="Gene3D" id="2.60.40.3780">
    <property type="match status" value="1"/>
</dbReference>
<dbReference type="PROSITE" id="PS52029">
    <property type="entry name" value="LD_TPASE"/>
    <property type="match status" value="1"/>
</dbReference>
<evidence type="ECO:0000313" key="16">
    <source>
        <dbReference type="EMBL" id="SDK86015.1"/>
    </source>
</evidence>
<dbReference type="AlphaFoldDB" id="A0A1G9FC66"/>
<comment type="pathway">
    <text evidence="1 13">Cell wall biogenesis; peptidoglycan biosynthesis.</text>
</comment>
<dbReference type="InterPro" id="IPR050979">
    <property type="entry name" value="LD-transpeptidase"/>
</dbReference>
<keyword evidence="2" id="KW-1003">Cell membrane</keyword>
<dbReference type="GO" id="GO:0071555">
    <property type="term" value="P:cell wall organization"/>
    <property type="evidence" value="ECO:0007669"/>
    <property type="project" value="UniProtKB-UniRule"/>
</dbReference>
<dbReference type="UniPathway" id="UPA00219"/>
<dbReference type="SUPFAM" id="SSF141523">
    <property type="entry name" value="L,D-transpeptidase catalytic domain-like"/>
    <property type="match status" value="1"/>
</dbReference>
<sequence length="406" mass="43781">MELLSRSSGGSMVSPRQKLRTTLLGLVALLVAGCGTGAGGDARTPTSGGSEPSSSGPPAIEFTPKSGVSSASPVGEIGARAKNAKFTEVVMTNASGEKVESSLKNNGRSWSVQEPLGYGKTYEVVAKATGANGEKLTESSRFTTLTPENLTHVSMNPLDGQTVGVGQPLAFYFSEDAPAPVRERAEKAIDISTDPQVRGEFYWFDDREVHWRPKEYWEPGTEITIDVNVYGKNLGNGVYGESDRHATVKIGDEVILRADAASHRMKVTVNGEVKRTIPVSLGRPSYPSHNGTHVVMRKHDTYMMDSTTYGLGLDEGGYRTEVEWAVRISNGGEFLHAAPWSVGDQGERNVSHGCINMSTADAKWVYDLIKKGDVVEVTNSKGGELASWDGFGDWQVPWSEWTSGNS</sequence>
<evidence type="ECO:0000256" key="13">
    <source>
        <dbReference type="PROSITE-ProRule" id="PRU01373"/>
    </source>
</evidence>
<keyword evidence="8" id="KW-0564">Palmitate</keyword>
<dbReference type="PROSITE" id="PS51257">
    <property type="entry name" value="PROKAR_LIPOPROTEIN"/>
    <property type="match status" value="1"/>
</dbReference>
<keyword evidence="5 13" id="KW-0133">Cell shape</keyword>
<evidence type="ECO:0000256" key="8">
    <source>
        <dbReference type="ARBA" id="ARBA00023139"/>
    </source>
</evidence>
<dbReference type="PANTHER" id="PTHR30582:SF2">
    <property type="entry name" value="L,D-TRANSPEPTIDASE YCIB-RELATED"/>
    <property type="match status" value="1"/>
</dbReference>
<dbReference type="Gene3D" id="2.40.440.10">
    <property type="entry name" value="L,D-transpeptidase catalytic domain-like"/>
    <property type="match status" value="1"/>
</dbReference>
<evidence type="ECO:0000256" key="4">
    <source>
        <dbReference type="ARBA" id="ARBA00022729"/>
    </source>
</evidence>
<dbReference type="GO" id="GO:0008360">
    <property type="term" value="P:regulation of cell shape"/>
    <property type="evidence" value="ECO:0007669"/>
    <property type="project" value="UniProtKB-UniRule"/>
</dbReference>
<keyword evidence="10" id="KW-0012">Acyltransferase</keyword>
<dbReference type="Pfam" id="PF17964">
    <property type="entry name" value="Big_10"/>
    <property type="match status" value="1"/>
</dbReference>
<evidence type="ECO:0000256" key="1">
    <source>
        <dbReference type="ARBA" id="ARBA00004752"/>
    </source>
</evidence>
<evidence type="ECO:0000256" key="3">
    <source>
        <dbReference type="ARBA" id="ARBA00022679"/>
    </source>
</evidence>
<feature type="compositionally biased region" description="Low complexity" evidence="14">
    <location>
        <begin position="41"/>
        <end position="58"/>
    </location>
</feature>
<dbReference type="InterPro" id="IPR005490">
    <property type="entry name" value="LD_TPept_cat_dom"/>
</dbReference>
<evidence type="ECO:0000256" key="10">
    <source>
        <dbReference type="ARBA" id="ARBA00023315"/>
    </source>
</evidence>
<dbReference type="Proteomes" id="UP000199213">
    <property type="component" value="Unassembled WGS sequence"/>
</dbReference>
<dbReference type="GO" id="GO:0018104">
    <property type="term" value="P:peptidoglycan-protein cross-linking"/>
    <property type="evidence" value="ECO:0007669"/>
    <property type="project" value="TreeGrafter"/>
</dbReference>
<keyword evidence="3" id="KW-0808">Transferase</keyword>
<dbReference type="CDD" id="cd13432">
    <property type="entry name" value="LDT_IgD_like_2"/>
    <property type="match status" value="1"/>
</dbReference>
<keyword evidence="7" id="KW-0472">Membrane</keyword>
<protein>
    <submittedName>
        <fullName evidence="16">Peptidoglycan transpeptidase, ErfK-YbiS-YhnG family</fullName>
    </submittedName>
</protein>
<dbReference type="GO" id="GO:0005576">
    <property type="term" value="C:extracellular region"/>
    <property type="evidence" value="ECO:0007669"/>
    <property type="project" value="TreeGrafter"/>
</dbReference>
<keyword evidence="4" id="KW-0732">Signal</keyword>
<evidence type="ECO:0000256" key="2">
    <source>
        <dbReference type="ARBA" id="ARBA00022475"/>
    </source>
</evidence>
<feature type="active site" description="Proton donor/acceptor" evidence="13">
    <location>
        <position position="336"/>
    </location>
</feature>
<evidence type="ECO:0000256" key="12">
    <source>
        <dbReference type="ARBA" id="ARBA00060592"/>
    </source>
</evidence>
<dbReference type="Gene3D" id="2.60.40.3710">
    <property type="match status" value="1"/>
</dbReference>
<evidence type="ECO:0000313" key="17">
    <source>
        <dbReference type="Proteomes" id="UP000199213"/>
    </source>
</evidence>
<gene>
    <name evidence="16" type="ORF">SAMN04487820_114103</name>
</gene>
<dbReference type="InterPro" id="IPR038063">
    <property type="entry name" value="Transpep_catalytic_dom"/>
</dbReference>
<dbReference type="GO" id="GO:0071972">
    <property type="term" value="F:peptidoglycan L,D-transpeptidase activity"/>
    <property type="evidence" value="ECO:0007669"/>
    <property type="project" value="TreeGrafter"/>
</dbReference>
<feature type="region of interest" description="Disordered" evidence="14">
    <location>
        <begin position="40"/>
        <end position="73"/>
    </location>
</feature>
<keyword evidence="6 13" id="KW-0573">Peptidoglycan synthesis</keyword>
<keyword evidence="11 13" id="KW-0961">Cell wall biogenesis/degradation</keyword>
<dbReference type="EMBL" id="FNFM01000014">
    <property type="protein sequence ID" value="SDK86015.1"/>
    <property type="molecule type" value="Genomic_DNA"/>
</dbReference>
<dbReference type="InterPro" id="IPR041280">
    <property type="entry name" value="Big_10"/>
</dbReference>
<reference evidence="17" key="1">
    <citation type="submission" date="2016-10" db="EMBL/GenBank/DDBJ databases">
        <authorList>
            <person name="Varghese N."/>
            <person name="Submissions S."/>
        </authorList>
    </citation>
    <scope>NUCLEOTIDE SEQUENCE [LARGE SCALE GENOMIC DNA]</scope>
    <source>
        <strain evidence="17">DSM 45460</strain>
    </source>
</reference>
<comment type="pathway">
    <text evidence="12">Glycan biosynthesis.</text>
</comment>
<evidence type="ECO:0000256" key="6">
    <source>
        <dbReference type="ARBA" id="ARBA00022984"/>
    </source>
</evidence>
<feature type="domain" description="L,D-TPase catalytic" evidence="15">
    <location>
        <begin position="254"/>
        <end position="378"/>
    </location>
</feature>
<evidence type="ECO:0000256" key="9">
    <source>
        <dbReference type="ARBA" id="ARBA00023288"/>
    </source>
</evidence>
<feature type="active site" description="Nucleophile" evidence="13">
    <location>
        <position position="354"/>
    </location>
</feature>